<evidence type="ECO:0000313" key="3">
    <source>
        <dbReference type="EMBL" id="VAH98728.1"/>
    </source>
</evidence>
<evidence type="ECO:0000313" key="4">
    <source>
        <dbReference type="Proteomes" id="UP000324705"/>
    </source>
</evidence>
<reference evidence="3 4" key="1">
    <citation type="submission" date="2017-09" db="EMBL/GenBank/DDBJ databases">
        <authorList>
            <consortium name="International Durum Wheat Genome Sequencing Consortium (IDWGSC)"/>
            <person name="Milanesi L."/>
        </authorList>
    </citation>
    <scope>NUCLEOTIDE SEQUENCE [LARGE SCALE GENOMIC DNA]</scope>
    <source>
        <strain evidence="4">cv. Svevo</strain>
    </source>
</reference>
<feature type="domain" description="DUF6598" evidence="2">
    <location>
        <begin position="172"/>
        <end position="264"/>
    </location>
</feature>
<dbReference type="InterPro" id="IPR046533">
    <property type="entry name" value="DUF6598"/>
</dbReference>
<proteinExistence type="predicted"/>
<feature type="compositionally biased region" description="Acidic residues" evidence="1">
    <location>
        <begin position="40"/>
        <end position="49"/>
    </location>
</feature>
<accession>A0A9R0W4T8</accession>
<name>A0A9R0W4T8_TRITD</name>
<gene>
    <name evidence="3" type="ORF">TRITD_4Av1G244680</name>
</gene>
<organism evidence="3 4">
    <name type="scientific">Triticum turgidum subsp. durum</name>
    <name type="common">Durum wheat</name>
    <name type="synonym">Triticum durum</name>
    <dbReference type="NCBI Taxonomy" id="4567"/>
    <lineage>
        <taxon>Eukaryota</taxon>
        <taxon>Viridiplantae</taxon>
        <taxon>Streptophyta</taxon>
        <taxon>Embryophyta</taxon>
        <taxon>Tracheophyta</taxon>
        <taxon>Spermatophyta</taxon>
        <taxon>Magnoliopsida</taxon>
        <taxon>Liliopsida</taxon>
        <taxon>Poales</taxon>
        <taxon>Poaceae</taxon>
        <taxon>BOP clade</taxon>
        <taxon>Pooideae</taxon>
        <taxon>Triticodae</taxon>
        <taxon>Triticeae</taxon>
        <taxon>Triticinae</taxon>
        <taxon>Triticum</taxon>
    </lineage>
</organism>
<dbReference type="Pfam" id="PF20241">
    <property type="entry name" value="DUF6598"/>
    <property type="match status" value="1"/>
</dbReference>
<dbReference type="AlphaFoldDB" id="A0A9R0W4T8"/>
<dbReference type="EMBL" id="LT934117">
    <property type="protein sequence ID" value="VAH98728.1"/>
    <property type="molecule type" value="Genomic_DNA"/>
</dbReference>
<evidence type="ECO:0000256" key="1">
    <source>
        <dbReference type="SAM" id="MobiDB-lite"/>
    </source>
</evidence>
<dbReference type="Gramene" id="TRITD4Av1G244680.2">
    <property type="protein sequence ID" value="TRITD4Av1G244680.2"/>
    <property type="gene ID" value="TRITD4Av1G244680"/>
</dbReference>
<sequence>MEPDLDMAAMRKKLEDAVLGTWLWDKELDSIVQEQKERDDEGDYEYYEPDEPHESDQEEEELHYGGSWGYGGTFYYEDGNPYYVADMEERWENQMRFPPTMSSAKRPRGIWEGSLQVEGPCHQLDPSLLSAQSLLPPLPRWENHWVDKRENEPCRRAIQVFSLNLLSPHDAALEVYDQEGEDDKVLIDGYSVYAPSFYAEYERLYWHINTGHHGSVDLRMASIPKAVLAVLEFEVHHLGDNLFDSLTITAVYRTMQGGAFSVFNGKLSVCRLPPVTVCVDYTKNLTIDLYTYNSHSGDDNCYPNGVVGDSKIPGYFHYDIEDIMSDTVWFKPQKSGSSTKYSTANRPAHWSTAPATRTTSAPFVKPVGEIVVAASPPVEVLAPTRVDNGK</sequence>
<dbReference type="Proteomes" id="UP000324705">
    <property type="component" value="Chromosome 4A"/>
</dbReference>
<feature type="region of interest" description="Disordered" evidence="1">
    <location>
        <begin position="33"/>
        <end position="62"/>
    </location>
</feature>
<protein>
    <recommendedName>
        <fullName evidence="2">DUF6598 domain-containing protein</fullName>
    </recommendedName>
</protein>
<evidence type="ECO:0000259" key="2">
    <source>
        <dbReference type="Pfam" id="PF20241"/>
    </source>
</evidence>
<keyword evidence="4" id="KW-1185">Reference proteome</keyword>